<protein>
    <submittedName>
        <fullName evidence="2">Fasciclin domain-containing protein</fullName>
    </submittedName>
</protein>
<sequence length="201" mass="21113">MPAETITGIVEGSADFELLGQALAAFELDDDLDDLSGDFTVFAPTDAAFVQLAQDLGDVGDDETGSRDYLLANVDAAVLEQVLLYQVSTGAKDAIAVSDLEEIDTLAGEVISTDLPVLVDLEPDIADPSLVATDIAATNSIVHVIDRILLPLDLPGNDAPSIDDLTITRERGATVIEDGLGSSITRGGRPMLQLDEDKFAS</sequence>
<feature type="domain" description="FAS1" evidence="1">
    <location>
        <begin position="3"/>
        <end position="149"/>
    </location>
</feature>
<dbReference type="Gene3D" id="2.30.180.10">
    <property type="entry name" value="FAS1 domain"/>
    <property type="match status" value="1"/>
</dbReference>
<accession>A0A8J7SIF9</accession>
<dbReference type="InterPro" id="IPR000782">
    <property type="entry name" value="FAS1_domain"/>
</dbReference>
<dbReference type="PROSITE" id="PS50213">
    <property type="entry name" value="FAS1"/>
    <property type="match status" value="1"/>
</dbReference>
<gene>
    <name evidence="2" type="ORF">H0I76_14010</name>
</gene>
<reference evidence="2" key="1">
    <citation type="submission" date="2020-12" db="EMBL/GenBank/DDBJ databases">
        <title>Bacterial taxonomy.</title>
        <authorList>
            <person name="Pan X."/>
        </authorList>
    </citation>
    <scope>NUCLEOTIDE SEQUENCE</scope>
    <source>
        <strain evidence="2">M0105</strain>
    </source>
</reference>
<proteinExistence type="predicted"/>
<dbReference type="AlphaFoldDB" id="A0A8J7SIF9"/>
<dbReference type="InterPro" id="IPR050904">
    <property type="entry name" value="Adhesion/Biosynth-related"/>
</dbReference>
<evidence type="ECO:0000259" key="1">
    <source>
        <dbReference type="PROSITE" id="PS50213"/>
    </source>
</evidence>
<dbReference type="PANTHER" id="PTHR10900">
    <property type="entry name" value="PERIOSTIN-RELATED"/>
    <property type="match status" value="1"/>
</dbReference>
<dbReference type="Proteomes" id="UP000655420">
    <property type="component" value="Unassembled WGS sequence"/>
</dbReference>
<dbReference type="RefSeq" id="WP_200610923.1">
    <property type="nucleotide sequence ID" value="NZ_JAEHHL010000008.1"/>
</dbReference>
<organism evidence="2 3">
    <name type="scientific">Thermohalobaculum xanthum</name>
    <dbReference type="NCBI Taxonomy" id="2753746"/>
    <lineage>
        <taxon>Bacteria</taxon>
        <taxon>Pseudomonadati</taxon>
        <taxon>Pseudomonadota</taxon>
        <taxon>Alphaproteobacteria</taxon>
        <taxon>Rhodobacterales</taxon>
        <taxon>Paracoccaceae</taxon>
        <taxon>Thermohalobaculum</taxon>
    </lineage>
</organism>
<dbReference type="PANTHER" id="PTHR10900:SF77">
    <property type="entry name" value="FI19380P1"/>
    <property type="match status" value="1"/>
</dbReference>
<dbReference type="EMBL" id="JAEHHL010000008">
    <property type="protein sequence ID" value="MBK0400310.1"/>
    <property type="molecule type" value="Genomic_DNA"/>
</dbReference>
<dbReference type="SUPFAM" id="SSF82153">
    <property type="entry name" value="FAS1 domain"/>
    <property type="match status" value="1"/>
</dbReference>
<comment type="caution">
    <text evidence="2">The sequence shown here is derived from an EMBL/GenBank/DDBJ whole genome shotgun (WGS) entry which is preliminary data.</text>
</comment>
<evidence type="ECO:0000313" key="2">
    <source>
        <dbReference type="EMBL" id="MBK0400310.1"/>
    </source>
</evidence>
<keyword evidence="3" id="KW-1185">Reference proteome</keyword>
<dbReference type="Pfam" id="PF02469">
    <property type="entry name" value="Fasciclin"/>
    <property type="match status" value="1"/>
</dbReference>
<name>A0A8J7SIF9_9RHOB</name>
<dbReference type="GO" id="GO:0005615">
    <property type="term" value="C:extracellular space"/>
    <property type="evidence" value="ECO:0007669"/>
    <property type="project" value="TreeGrafter"/>
</dbReference>
<dbReference type="InterPro" id="IPR036378">
    <property type="entry name" value="FAS1_dom_sf"/>
</dbReference>
<evidence type="ECO:0000313" key="3">
    <source>
        <dbReference type="Proteomes" id="UP000655420"/>
    </source>
</evidence>
<dbReference type="SMART" id="SM00554">
    <property type="entry name" value="FAS1"/>
    <property type="match status" value="1"/>
</dbReference>